<evidence type="ECO:0000313" key="2">
    <source>
        <dbReference type="Proteomes" id="UP000248329"/>
    </source>
</evidence>
<proteinExistence type="predicted"/>
<dbReference type="Proteomes" id="UP000248329">
    <property type="component" value="Unassembled WGS sequence"/>
</dbReference>
<gene>
    <name evidence="1" type="ORF">C4B59_12540</name>
</gene>
<name>A0AC61L072_9EURY</name>
<organism evidence="1 2">
    <name type="scientific">Candidatus Methanogaster sp</name>
    <dbReference type="NCBI Taxonomy" id="3386292"/>
    <lineage>
        <taxon>Archaea</taxon>
        <taxon>Methanobacteriati</taxon>
        <taxon>Methanobacteriota</taxon>
        <taxon>Stenosarchaea group</taxon>
        <taxon>Methanomicrobia</taxon>
        <taxon>Methanosarcinales</taxon>
        <taxon>ANME-2 cluster</taxon>
        <taxon>Candidatus Methanogasteraceae</taxon>
        <taxon>Candidatus Methanogaster</taxon>
    </lineage>
</organism>
<evidence type="ECO:0000313" key="1">
    <source>
        <dbReference type="EMBL" id="PXF58911.1"/>
    </source>
</evidence>
<dbReference type="EMBL" id="PQXF01000031">
    <property type="protein sequence ID" value="PXF58911.1"/>
    <property type="molecule type" value="Genomic_DNA"/>
</dbReference>
<comment type="caution">
    <text evidence="1">The sequence shown here is derived from an EMBL/GenBank/DDBJ whole genome shotgun (WGS) entry which is preliminary data.</text>
</comment>
<protein>
    <submittedName>
        <fullName evidence="1">Uncharacterized protein</fullName>
    </submittedName>
</protein>
<accession>A0AC61L072</accession>
<reference evidence="1" key="1">
    <citation type="submission" date="2018-01" db="EMBL/GenBank/DDBJ databases">
        <authorList>
            <person name="Krukenberg V."/>
        </authorList>
    </citation>
    <scope>NUCLEOTIDE SEQUENCE</scope>
    <source>
        <strain evidence="1">E20ANME2</strain>
    </source>
</reference>
<sequence length="361" mass="38469">MSDYLSHLVARSLDRTEVIKPRLASFFEPSVQGEPVFGDESGSERMDASYAPDETGYDNLQSAWLSDQTPQLKSDALQPARSGSQQTPGQPRSGMTRQALPASSSSSVPPEVTAQSLKKTPQQKPSQDLPAPSGGDEPYVASPGAAAERSRASAHEPAIHPIPIESSPPALQEVPAQPPAAKVAQQELDHEMLTPPSSGGDETYVAAPGAAAERSRASAHEPAIQSIPIESSPPTLQEVTAQPSAVRMVQQESDHEMLTPLAPPSPGDGETYQPHRVTAERNRESTREPAIQPITIEQIVLPDKTQPRASEPAEPAAIRVTIGRVEVRATTPPQPPAPRTRPPGPALTLDDYLKKRNGGEL</sequence>